<dbReference type="EMBL" id="CP011452">
    <property type="protein sequence ID" value="AKH42745.1"/>
    <property type="molecule type" value="Genomic_DNA"/>
</dbReference>
<proteinExistence type="predicted"/>
<gene>
    <name evidence="1" type="ORF">WYH_01709</name>
</gene>
<dbReference type="AlphaFoldDB" id="A0A0F7KVG1"/>
<evidence type="ECO:0000313" key="2">
    <source>
        <dbReference type="Proteomes" id="UP000034392"/>
    </source>
</evidence>
<reference evidence="1" key="1">
    <citation type="submission" date="2015-05" db="EMBL/GenBank/DDBJ databases">
        <title>The complete genome of Altererythrobacter atlanticus strain 26DY36.</title>
        <authorList>
            <person name="Wu Y.-H."/>
            <person name="Cheng H."/>
            <person name="Wu X.-W."/>
        </authorList>
    </citation>
    <scope>NUCLEOTIDE SEQUENCE [LARGE SCALE GENOMIC DNA]</scope>
    <source>
        <strain evidence="1">26DY36</strain>
    </source>
</reference>
<dbReference type="KEGG" id="aay:WYH_01709"/>
<name>A0A0F7KVG1_9SPHN</name>
<dbReference type="RefSeq" id="WP_046903484.1">
    <property type="nucleotide sequence ID" value="NZ_CP011452.2"/>
</dbReference>
<dbReference type="OrthoDB" id="9836558at2"/>
<dbReference type="PATRIC" id="fig|1267766.3.peg.1725"/>
<sequence>MNLRNFMVVAGALLAVTSCQGEQSFEEDKVLGPAGTDVTQRPVTEPSHSDVVMDGCCFFDPGPHTVEELYGDHQAWRVSGENFELIFSYGASIEPAPNLREATSSLVDGVEVRSRPLEADIGEIPLLTAVLEASKMNGMEVVDPRLTVFGQCKTDQGCSDASDVLTSLRF</sequence>
<accession>A0A0F7KVG1</accession>
<organism evidence="1 2">
    <name type="scientific">Croceibacterium atlanticum</name>
    <dbReference type="NCBI Taxonomy" id="1267766"/>
    <lineage>
        <taxon>Bacteria</taxon>
        <taxon>Pseudomonadati</taxon>
        <taxon>Pseudomonadota</taxon>
        <taxon>Alphaproteobacteria</taxon>
        <taxon>Sphingomonadales</taxon>
        <taxon>Erythrobacteraceae</taxon>
        <taxon>Croceibacterium</taxon>
    </lineage>
</organism>
<dbReference type="PROSITE" id="PS51257">
    <property type="entry name" value="PROKAR_LIPOPROTEIN"/>
    <property type="match status" value="1"/>
</dbReference>
<protein>
    <submittedName>
        <fullName evidence="1">Uncharacterized protein</fullName>
    </submittedName>
</protein>
<dbReference type="Proteomes" id="UP000034392">
    <property type="component" value="Chromosome"/>
</dbReference>
<evidence type="ECO:0000313" key="1">
    <source>
        <dbReference type="EMBL" id="AKH42745.1"/>
    </source>
</evidence>
<keyword evidence="2" id="KW-1185">Reference proteome</keyword>